<dbReference type="EMBL" id="JADCNM010000012">
    <property type="protein sequence ID" value="KAG0459289.1"/>
    <property type="molecule type" value="Genomic_DNA"/>
</dbReference>
<protein>
    <submittedName>
        <fullName evidence="1">Uncharacterized protein</fullName>
    </submittedName>
</protein>
<accession>A0A835PT89</accession>
<proteinExistence type="predicted"/>
<dbReference type="AlphaFoldDB" id="A0A835PT89"/>
<gene>
    <name evidence="1" type="ORF">HPP92_022417</name>
</gene>
<evidence type="ECO:0000313" key="1">
    <source>
        <dbReference type="EMBL" id="KAG0459289.1"/>
    </source>
</evidence>
<dbReference type="Proteomes" id="UP000639772">
    <property type="component" value="Chromosome 12"/>
</dbReference>
<evidence type="ECO:0000313" key="2">
    <source>
        <dbReference type="Proteomes" id="UP000639772"/>
    </source>
</evidence>
<sequence length="64" mass="6716">MSAGEGGVREVRGVEAAICSRTQTSVASEMTASMSEASGDEKWEKYGEAMIVGSGLELYGVECH</sequence>
<name>A0A835PT89_VANPL</name>
<comment type="caution">
    <text evidence="1">The sequence shown here is derived from an EMBL/GenBank/DDBJ whole genome shotgun (WGS) entry which is preliminary data.</text>
</comment>
<reference evidence="1 2" key="1">
    <citation type="journal article" date="2020" name="Nat. Food">
        <title>A phased Vanilla planifolia genome enables genetic improvement of flavour and production.</title>
        <authorList>
            <person name="Hasing T."/>
            <person name="Tang H."/>
            <person name="Brym M."/>
            <person name="Khazi F."/>
            <person name="Huang T."/>
            <person name="Chambers A.H."/>
        </authorList>
    </citation>
    <scope>NUCLEOTIDE SEQUENCE [LARGE SCALE GENOMIC DNA]</scope>
    <source>
        <tissue evidence="1">Leaf</tissue>
    </source>
</reference>
<organism evidence="1 2">
    <name type="scientific">Vanilla planifolia</name>
    <name type="common">Vanilla</name>
    <dbReference type="NCBI Taxonomy" id="51239"/>
    <lineage>
        <taxon>Eukaryota</taxon>
        <taxon>Viridiplantae</taxon>
        <taxon>Streptophyta</taxon>
        <taxon>Embryophyta</taxon>
        <taxon>Tracheophyta</taxon>
        <taxon>Spermatophyta</taxon>
        <taxon>Magnoliopsida</taxon>
        <taxon>Liliopsida</taxon>
        <taxon>Asparagales</taxon>
        <taxon>Orchidaceae</taxon>
        <taxon>Vanilloideae</taxon>
        <taxon>Vanilleae</taxon>
        <taxon>Vanilla</taxon>
    </lineage>
</organism>